<feature type="domain" description="Helicase C-terminal" evidence="5">
    <location>
        <begin position="941"/>
        <end position="1097"/>
    </location>
</feature>
<reference evidence="6" key="1">
    <citation type="submission" date="2023-11" db="EMBL/GenBank/DDBJ databases">
        <authorList>
            <person name="Alioto T."/>
            <person name="Alioto T."/>
            <person name="Gomez Garrido J."/>
        </authorList>
    </citation>
    <scope>NUCLEOTIDE SEQUENCE</scope>
</reference>
<feature type="compositionally biased region" description="Low complexity" evidence="4">
    <location>
        <begin position="859"/>
        <end position="868"/>
    </location>
</feature>
<sequence>MTHSSSPSRPCTPVKLEDTPSRPGTPVKLEDSPATTPEPTLPARKLSAEASDIVSQWDNFIPLGCLCFSEDPEDTHSQALGSWSDIYHLPESGDTLSHLSRLLEHGWIRLQVAHRPSDRGPLLIFRIYTLRSDVGQICIDRSRRHLRSALQAVIREIDVSPETWTGEYDSDTECAFDPRATRDQDDPSLFYAFNKIPSPSPSAIEVEDKYGREALSDLLHFAPFGLETNLYPYQRRSAGEMLRRELVPRSIVDPRFERRAAPDGSFYYFNAREIQFVRMPANFEICRGGILAETMGNGKTLMCLALILATKNLPPRIPVNYSWPHPRPSVGSLAEMAASALNQNSFPWKVELDRIQQATGTTMTGCYQRLSNNPGIYDVPITPYRFNRTTRTPPPHRLTLANTTLIVVPRNLCNQWQSEITKHVEAGALKVLIMDDRNKELPSPDELRSYDIVLFTRNLFDRENKHGEDAQGRKLHKAPLKCRCSYKGSGRERDCTCLREDMLYDSPLKHLHFKRLVIDEGHFFSSSRTNTALVARKLVTADHRWIVSGTPAQDLLGAEVHLSAKSDANPHETIEGLIAQQRFFSERDKAGAIDSLGSLITNFLEVEPWVSNGAAWKDYIFCHDDRKHTFSGFSTCLQKTLHNVVVKTRAEDVERDIELPPLHHATVRLEPSFYDKITANLFVLVLTANSVTSERVDADFLFHKNSAQARARLVTNLRQSAFFWTGFSESDIEASLRVGRGYLRKEGTNCTEDDRKLLSEALACAESVLGSKGWRSMSRSQELGMFVENWPEDCAEHWTFDGSTQPLMTGITQLAQAQKFVDGRLDEEDPGEGLAGAGIKALVSTRAVQAPSKPKVKSTKPTVTKSGVPASSIESFDARSKSRRPSSRSRPQKKEPKAAKTVPDAHTQNSTNSPSNSRLTTDSRYAPTTIVGTASAKMSYLVSQILKFQREEKILVFYQGDHIAYYLSQVLDLVQVEHEIYAKSLDAKRKSEYVVNFNNEDSPIRVLLMDVRQAAYGLNLCCASRIYFVNPVCRPNDEAQAIKRAHRIGQTRPVFVETLVLKGSMEEKMFERSKRMTNDEHREAKTLEDDYQIREIIQSARILPLKEEEMSVRGQMAPIEKPEPLWDRAGRRNYAGQCETGKRKRDIVLKDATDAEQEGRIILEDEDGIGLPLAKRRATMHSA</sequence>
<evidence type="ECO:0000256" key="3">
    <source>
        <dbReference type="ARBA" id="ARBA00022840"/>
    </source>
</evidence>
<evidence type="ECO:0000313" key="6">
    <source>
        <dbReference type="EMBL" id="CAK4034271.1"/>
    </source>
</evidence>
<dbReference type="GO" id="GO:0006281">
    <property type="term" value="P:DNA repair"/>
    <property type="evidence" value="ECO:0007669"/>
    <property type="project" value="TreeGrafter"/>
</dbReference>
<gene>
    <name evidence="6" type="ORF">LECACI_7A009429</name>
</gene>
<dbReference type="PROSITE" id="PS51194">
    <property type="entry name" value="HELICASE_CTER"/>
    <property type="match status" value="1"/>
</dbReference>
<name>A0AAI8Z8E0_9PEZI</name>
<organism evidence="6 7">
    <name type="scientific">Lecanosticta acicola</name>
    <dbReference type="NCBI Taxonomy" id="111012"/>
    <lineage>
        <taxon>Eukaryota</taxon>
        <taxon>Fungi</taxon>
        <taxon>Dikarya</taxon>
        <taxon>Ascomycota</taxon>
        <taxon>Pezizomycotina</taxon>
        <taxon>Dothideomycetes</taxon>
        <taxon>Dothideomycetidae</taxon>
        <taxon>Mycosphaerellales</taxon>
        <taxon>Mycosphaerellaceae</taxon>
        <taxon>Lecanosticta</taxon>
    </lineage>
</organism>
<dbReference type="CDD" id="cd18008">
    <property type="entry name" value="DEXDc_SHPRH-like"/>
    <property type="match status" value="1"/>
</dbReference>
<accession>A0AAI8Z8E0</accession>
<dbReference type="InterPro" id="IPR027417">
    <property type="entry name" value="P-loop_NTPase"/>
</dbReference>
<evidence type="ECO:0000313" key="7">
    <source>
        <dbReference type="Proteomes" id="UP001296104"/>
    </source>
</evidence>
<keyword evidence="1" id="KW-0547">Nucleotide-binding</keyword>
<protein>
    <recommendedName>
        <fullName evidence="5">Helicase C-terminal domain-containing protein</fullName>
    </recommendedName>
</protein>
<dbReference type="EMBL" id="CAVMBE010000110">
    <property type="protein sequence ID" value="CAK4034271.1"/>
    <property type="molecule type" value="Genomic_DNA"/>
</dbReference>
<dbReference type="GO" id="GO:0016787">
    <property type="term" value="F:hydrolase activity"/>
    <property type="evidence" value="ECO:0007669"/>
    <property type="project" value="UniProtKB-KW"/>
</dbReference>
<dbReference type="CDD" id="cd18793">
    <property type="entry name" value="SF2_C_SNF"/>
    <property type="match status" value="1"/>
</dbReference>
<feature type="compositionally biased region" description="Basic residues" evidence="4">
    <location>
        <begin position="881"/>
        <end position="891"/>
    </location>
</feature>
<dbReference type="PANTHER" id="PTHR45626:SF51">
    <property type="entry name" value="SNF2-RELATED DOMAIN-CONTAINING PROTEIN"/>
    <property type="match status" value="1"/>
</dbReference>
<evidence type="ECO:0000256" key="1">
    <source>
        <dbReference type="ARBA" id="ARBA00022741"/>
    </source>
</evidence>
<feature type="region of interest" description="Disordered" evidence="4">
    <location>
        <begin position="846"/>
        <end position="924"/>
    </location>
</feature>
<dbReference type="InterPro" id="IPR014001">
    <property type="entry name" value="Helicase_ATP-bd"/>
</dbReference>
<feature type="region of interest" description="Disordered" evidence="4">
    <location>
        <begin position="1"/>
        <end position="43"/>
    </location>
</feature>
<dbReference type="PANTHER" id="PTHR45626">
    <property type="entry name" value="TRANSCRIPTION TERMINATION FACTOR 2-RELATED"/>
    <property type="match status" value="1"/>
</dbReference>
<dbReference type="GO" id="GO:0005524">
    <property type="term" value="F:ATP binding"/>
    <property type="evidence" value="ECO:0007669"/>
    <property type="project" value="UniProtKB-KW"/>
</dbReference>
<dbReference type="Pfam" id="PF00176">
    <property type="entry name" value="SNF2-rel_dom"/>
    <property type="match status" value="1"/>
</dbReference>
<dbReference type="GO" id="GO:0005634">
    <property type="term" value="C:nucleus"/>
    <property type="evidence" value="ECO:0007669"/>
    <property type="project" value="TreeGrafter"/>
</dbReference>
<comment type="caution">
    <text evidence="6">The sequence shown here is derived from an EMBL/GenBank/DDBJ whole genome shotgun (WGS) entry which is preliminary data.</text>
</comment>
<dbReference type="InterPro" id="IPR000330">
    <property type="entry name" value="SNF2_N"/>
</dbReference>
<dbReference type="Proteomes" id="UP001296104">
    <property type="component" value="Unassembled WGS sequence"/>
</dbReference>
<dbReference type="AlphaFoldDB" id="A0AAI8Z8E0"/>
<evidence type="ECO:0000259" key="5">
    <source>
        <dbReference type="PROSITE" id="PS51194"/>
    </source>
</evidence>
<keyword evidence="3" id="KW-0067">ATP-binding</keyword>
<dbReference type="SMART" id="SM00487">
    <property type="entry name" value="DEXDc"/>
    <property type="match status" value="1"/>
</dbReference>
<proteinExistence type="predicted"/>
<keyword evidence="7" id="KW-1185">Reference proteome</keyword>
<dbReference type="Pfam" id="PF00271">
    <property type="entry name" value="Helicase_C"/>
    <property type="match status" value="1"/>
</dbReference>
<dbReference type="Gene3D" id="3.40.50.300">
    <property type="entry name" value="P-loop containing nucleotide triphosphate hydrolases"/>
    <property type="match status" value="2"/>
</dbReference>
<evidence type="ECO:0000256" key="4">
    <source>
        <dbReference type="SAM" id="MobiDB-lite"/>
    </source>
</evidence>
<dbReference type="SUPFAM" id="SSF52540">
    <property type="entry name" value="P-loop containing nucleoside triphosphate hydrolases"/>
    <property type="match status" value="2"/>
</dbReference>
<dbReference type="InterPro" id="IPR050628">
    <property type="entry name" value="SNF2_RAD54_helicase_TF"/>
</dbReference>
<keyword evidence="2" id="KW-0378">Hydrolase</keyword>
<evidence type="ECO:0000256" key="2">
    <source>
        <dbReference type="ARBA" id="ARBA00022801"/>
    </source>
</evidence>
<feature type="compositionally biased region" description="Polar residues" evidence="4">
    <location>
        <begin position="906"/>
        <end position="923"/>
    </location>
</feature>
<dbReference type="InterPro" id="IPR049730">
    <property type="entry name" value="SNF2/RAD54-like_C"/>
</dbReference>
<dbReference type="InterPro" id="IPR001650">
    <property type="entry name" value="Helicase_C-like"/>
</dbReference>
<dbReference type="GO" id="GO:0008094">
    <property type="term" value="F:ATP-dependent activity, acting on DNA"/>
    <property type="evidence" value="ECO:0007669"/>
    <property type="project" value="TreeGrafter"/>
</dbReference>